<dbReference type="InterPro" id="IPR027417">
    <property type="entry name" value="P-loop_NTPase"/>
</dbReference>
<reference evidence="1" key="1">
    <citation type="submission" date="2019-09" db="EMBL/GenBank/DDBJ databases">
        <title>Draft genome information of white flower Hibiscus syriacus.</title>
        <authorList>
            <person name="Kim Y.-M."/>
        </authorList>
    </citation>
    <scope>NUCLEOTIDE SEQUENCE [LARGE SCALE GENOMIC DNA]</scope>
    <source>
        <strain evidence="1">YM2019G1</strain>
    </source>
</reference>
<dbReference type="PANTHER" id="PTHR47979">
    <property type="entry name" value="DRAB11-RELATED"/>
    <property type="match status" value="1"/>
</dbReference>
<proteinExistence type="predicted"/>
<dbReference type="PROSITE" id="PS51419">
    <property type="entry name" value="RAB"/>
    <property type="match status" value="1"/>
</dbReference>
<protein>
    <submittedName>
        <fullName evidence="1">Ras-related protein RABA1f</fullName>
    </submittedName>
</protein>
<evidence type="ECO:0000313" key="2">
    <source>
        <dbReference type="Proteomes" id="UP000436088"/>
    </source>
</evidence>
<accession>A0A6A3CMH9</accession>
<comment type="caution">
    <text evidence="1">The sequence shown here is derived from an EMBL/GenBank/DDBJ whole genome shotgun (WGS) entry which is preliminary data.</text>
</comment>
<keyword evidence="2" id="KW-1185">Reference proteome</keyword>
<dbReference type="Gene3D" id="3.40.50.300">
    <property type="entry name" value="P-loop containing nucleotide triphosphate hydrolases"/>
    <property type="match status" value="1"/>
</dbReference>
<gene>
    <name evidence="1" type="ORF">F3Y22_tig00004072pilonHSYRG00130</name>
</gene>
<dbReference type="GO" id="GO:0005525">
    <property type="term" value="F:GTP binding"/>
    <property type="evidence" value="ECO:0007669"/>
    <property type="project" value="InterPro"/>
</dbReference>
<sequence length="200" mass="23163">MGYYRGDEDYDYLFKFVLIGDYYDYLFNLESKSTIGFEFATRNVHVAGKVVKAQVWGTAGQERYRAITRAYYRGALGYDVTRNVTFKSVQRWLKELRDLTDANIRLCWSETSRTCVTCKQFRLKRTKLLPKTRKFVSWKHMHSSLNVENAFSEVLTQVYYVVKKALVVQRNPAILPNDKTIDVGSKNEVSAIKKTGCCSS</sequence>
<dbReference type="PRINTS" id="PR00449">
    <property type="entry name" value="RASTRNSFRMNG"/>
</dbReference>
<dbReference type="InterPro" id="IPR050209">
    <property type="entry name" value="Rab_GTPases_membrane_traffic"/>
</dbReference>
<dbReference type="AlphaFoldDB" id="A0A6A3CMH9"/>
<dbReference type="InterPro" id="IPR001806">
    <property type="entry name" value="Small_GTPase"/>
</dbReference>
<dbReference type="EMBL" id="VEPZ02000247">
    <property type="protein sequence ID" value="KAE8728772.1"/>
    <property type="molecule type" value="Genomic_DNA"/>
</dbReference>
<dbReference type="SUPFAM" id="SSF52540">
    <property type="entry name" value="P-loop containing nucleoside triphosphate hydrolases"/>
    <property type="match status" value="1"/>
</dbReference>
<dbReference type="Proteomes" id="UP000436088">
    <property type="component" value="Unassembled WGS sequence"/>
</dbReference>
<dbReference type="SMART" id="SM00175">
    <property type="entry name" value="RAB"/>
    <property type="match status" value="1"/>
</dbReference>
<dbReference type="Pfam" id="PF00071">
    <property type="entry name" value="Ras"/>
    <property type="match status" value="1"/>
</dbReference>
<dbReference type="FunFam" id="3.40.50.300:FF:001447">
    <property type="entry name" value="Ras-related protein Rab-1B"/>
    <property type="match status" value="1"/>
</dbReference>
<organism evidence="1 2">
    <name type="scientific">Hibiscus syriacus</name>
    <name type="common">Rose of Sharon</name>
    <dbReference type="NCBI Taxonomy" id="106335"/>
    <lineage>
        <taxon>Eukaryota</taxon>
        <taxon>Viridiplantae</taxon>
        <taxon>Streptophyta</taxon>
        <taxon>Embryophyta</taxon>
        <taxon>Tracheophyta</taxon>
        <taxon>Spermatophyta</taxon>
        <taxon>Magnoliopsida</taxon>
        <taxon>eudicotyledons</taxon>
        <taxon>Gunneridae</taxon>
        <taxon>Pentapetalae</taxon>
        <taxon>rosids</taxon>
        <taxon>malvids</taxon>
        <taxon>Malvales</taxon>
        <taxon>Malvaceae</taxon>
        <taxon>Malvoideae</taxon>
        <taxon>Hibiscus</taxon>
    </lineage>
</organism>
<evidence type="ECO:0000313" key="1">
    <source>
        <dbReference type="EMBL" id="KAE8728772.1"/>
    </source>
</evidence>
<name>A0A6A3CMH9_HIBSY</name>
<dbReference type="GO" id="GO:0003924">
    <property type="term" value="F:GTPase activity"/>
    <property type="evidence" value="ECO:0007669"/>
    <property type="project" value="InterPro"/>
</dbReference>